<accession>A0A2M4C6T4</accession>
<name>A0A2M4C6T4_9DIPT</name>
<reference evidence="2" key="1">
    <citation type="submission" date="2018-01" db="EMBL/GenBank/DDBJ databases">
        <title>An insight into the sialome of Amazonian anophelines.</title>
        <authorList>
            <person name="Ribeiro J.M."/>
            <person name="Scarpassa V."/>
            <person name="Calvo E."/>
        </authorList>
    </citation>
    <scope>NUCLEOTIDE SEQUENCE</scope>
    <source>
        <tissue evidence="2">Salivary glands</tissue>
    </source>
</reference>
<evidence type="ECO:0000256" key="1">
    <source>
        <dbReference type="SAM" id="SignalP"/>
    </source>
</evidence>
<organism evidence="2">
    <name type="scientific">Anopheles marajoara</name>
    <dbReference type="NCBI Taxonomy" id="58244"/>
    <lineage>
        <taxon>Eukaryota</taxon>
        <taxon>Metazoa</taxon>
        <taxon>Ecdysozoa</taxon>
        <taxon>Arthropoda</taxon>
        <taxon>Hexapoda</taxon>
        <taxon>Insecta</taxon>
        <taxon>Pterygota</taxon>
        <taxon>Neoptera</taxon>
        <taxon>Endopterygota</taxon>
        <taxon>Diptera</taxon>
        <taxon>Nematocera</taxon>
        <taxon>Culicoidea</taxon>
        <taxon>Culicidae</taxon>
        <taxon>Anophelinae</taxon>
        <taxon>Anopheles</taxon>
    </lineage>
</organism>
<keyword evidence="1" id="KW-0732">Signal</keyword>
<proteinExistence type="predicted"/>
<protein>
    <submittedName>
        <fullName evidence="2">Putative secreted protein</fullName>
    </submittedName>
</protein>
<sequence length="134" mass="14981">MHRRWHHGAPLLLICCSGITLHHQTIGWLLPALHRDLQAGSQQTATARRHLTLGRVDIVRLLAVLPALRGLFKERAQQMHLPGTVHHEDPVARQWVAVTVSPLDRHHSIALLLLLGTVIAVPGRQFTFPAVELQ</sequence>
<feature type="signal peptide" evidence="1">
    <location>
        <begin position="1"/>
        <end position="27"/>
    </location>
</feature>
<dbReference type="AlphaFoldDB" id="A0A2M4C6T4"/>
<evidence type="ECO:0000313" key="2">
    <source>
        <dbReference type="EMBL" id="MBW61020.1"/>
    </source>
</evidence>
<dbReference type="EMBL" id="GGFJ01011879">
    <property type="protein sequence ID" value="MBW61020.1"/>
    <property type="molecule type" value="Transcribed_RNA"/>
</dbReference>
<feature type="chain" id="PRO_5014831113" evidence="1">
    <location>
        <begin position="28"/>
        <end position="134"/>
    </location>
</feature>